<evidence type="ECO:0000259" key="9">
    <source>
        <dbReference type="PROSITE" id="PS50166"/>
    </source>
</evidence>
<evidence type="ECO:0000256" key="1">
    <source>
        <dbReference type="ARBA" id="ARBA00004123"/>
    </source>
</evidence>
<organism evidence="10 11">
    <name type="scientific">Sciurus carolinensis</name>
    <name type="common">Eastern gray squirrel</name>
    <dbReference type="NCBI Taxonomy" id="30640"/>
    <lineage>
        <taxon>Eukaryota</taxon>
        <taxon>Metazoa</taxon>
        <taxon>Chordata</taxon>
        <taxon>Craniata</taxon>
        <taxon>Vertebrata</taxon>
        <taxon>Euteleostomi</taxon>
        <taxon>Mammalia</taxon>
        <taxon>Eutheria</taxon>
        <taxon>Euarchontoglires</taxon>
        <taxon>Glires</taxon>
        <taxon>Rodentia</taxon>
        <taxon>Sciuromorpha</taxon>
        <taxon>Sciuridae</taxon>
        <taxon>Sciurinae</taxon>
        <taxon>Sciurini</taxon>
        <taxon>Sciurus</taxon>
    </lineage>
</organism>
<keyword evidence="11" id="KW-1185">Reference proteome</keyword>
<dbReference type="Gene3D" id="1.25.10.10">
    <property type="entry name" value="Leucine-rich Repeat Variant"/>
    <property type="match status" value="2"/>
</dbReference>
<dbReference type="InterPro" id="IPR011989">
    <property type="entry name" value="ARM-like"/>
</dbReference>
<keyword evidence="5" id="KW-0963">Cytoplasm</keyword>
<dbReference type="InterPro" id="IPR001494">
    <property type="entry name" value="Importin-beta_N"/>
</dbReference>
<dbReference type="InterPro" id="IPR058669">
    <property type="entry name" value="TPR_IPO7/11-like"/>
</dbReference>
<keyword evidence="6" id="KW-0653">Protein transport</keyword>
<evidence type="ECO:0000313" key="10">
    <source>
        <dbReference type="EMBL" id="MBZ3877948.1"/>
    </source>
</evidence>
<evidence type="ECO:0000256" key="4">
    <source>
        <dbReference type="ARBA" id="ARBA00022448"/>
    </source>
</evidence>
<keyword evidence="4" id="KW-0813">Transport</keyword>
<evidence type="ECO:0000256" key="5">
    <source>
        <dbReference type="ARBA" id="ARBA00022490"/>
    </source>
</evidence>
<feature type="compositionally biased region" description="Acidic residues" evidence="8">
    <location>
        <begin position="646"/>
        <end position="658"/>
    </location>
</feature>
<dbReference type="GO" id="GO:0031267">
    <property type="term" value="F:small GTPase binding"/>
    <property type="evidence" value="ECO:0007669"/>
    <property type="project" value="InterPro"/>
</dbReference>
<dbReference type="GO" id="GO:0005635">
    <property type="term" value="C:nuclear envelope"/>
    <property type="evidence" value="ECO:0007669"/>
    <property type="project" value="TreeGrafter"/>
</dbReference>
<reference evidence="10" key="1">
    <citation type="submission" date="2020-03" db="EMBL/GenBank/DDBJ databases">
        <title>Studies in the Genomics of Life Span.</title>
        <authorList>
            <person name="Glass D."/>
        </authorList>
    </citation>
    <scope>NUCLEOTIDE SEQUENCE</scope>
    <source>
        <strain evidence="10">SUZIE</strain>
        <tissue evidence="10">Muscle</tissue>
    </source>
</reference>
<comment type="subcellular location">
    <subcellularLocation>
        <location evidence="2">Cytoplasm</location>
    </subcellularLocation>
    <subcellularLocation>
        <location evidence="1">Nucleus</location>
    </subcellularLocation>
</comment>
<dbReference type="GO" id="GO:0006606">
    <property type="term" value="P:protein import into nucleus"/>
    <property type="evidence" value="ECO:0007669"/>
    <property type="project" value="TreeGrafter"/>
</dbReference>
<proteinExistence type="inferred from homology"/>
<dbReference type="PANTHER" id="PTHR10997">
    <property type="entry name" value="IMPORTIN-7, 8, 11"/>
    <property type="match status" value="1"/>
</dbReference>
<feature type="region of interest" description="Disordered" evidence="8">
    <location>
        <begin position="636"/>
        <end position="659"/>
    </location>
</feature>
<evidence type="ECO:0000256" key="8">
    <source>
        <dbReference type="SAM" id="MobiDB-lite"/>
    </source>
</evidence>
<dbReference type="AlphaFoldDB" id="A0AA41SV90"/>
<name>A0AA41SV90_SCICA</name>
<dbReference type="PANTHER" id="PTHR10997:SF26">
    <property type="entry name" value="IMPORTIN-8"/>
    <property type="match status" value="1"/>
</dbReference>
<dbReference type="PROSITE" id="PS50166">
    <property type="entry name" value="IMPORTIN_B_NT"/>
    <property type="match status" value="1"/>
</dbReference>
<evidence type="ECO:0000256" key="2">
    <source>
        <dbReference type="ARBA" id="ARBA00004496"/>
    </source>
</evidence>
<dbReference type="EMBL" id="JAATJV010312200">
    <property type="protein sequence ID" value="MBZ3877948.1"/>
    <property type="molecule type" value="Genomic_DNA"/>
</dbReference>
<evidence type="ECO:0000256" key="7">
    <source>
        <dbReference type="ARBA" id="ARBA00023242"/>
    </source>
</evidence>
<accession>A0AA41SV90</accession>
<dbReference type="Proteomes" id="UP001166674">
    <property type="component" value="Unassembled WGS sequence"/>
</dbReference>
<dbReference type="InterPro" id="IPR016024">
    <property type="entry name" value="ARM-type_fold"/>
</dbReference>
<comment type="caution">
    <text evidence="10">The sequence shown here is derived from an EMBL/GenBank/DDBJ whole genome shotgun (WGS) entry which is preliminary data.</text>
</comment>
<evidence type="ECO:0000313" key="11">
    <source>
        <dbReference type="Proteomes" id="UP001166674"/>
    </source>
</evidence>
<feature type="domain" description="Importin N-terminal" evidence="9">
    <location>
        <begin position="1"/>
        <end position="40"/>
    </location>
</feature>
<protein>
    <submittedName>
        <fullName evidence="10">Importin-8</fullName>
    </submittedName>
</protein>
<gene>
    <name evidence="10" type="ORF">SUZIE_145455</name>
</gene>
<dbReference type="SUPFAM" id="SSF48371">
    <property type="entry name" value="ARM repeat"/>
    <property type="match status" value="1"/>
</dbReference>
<keyword evidence="7" id="KW-0539">Nucleus</keyword>
<feature type="compositionally biased region" description="Basic and acidic residues" evidence="8">
    <location>
        <begin position="636"/>
        <end position="645"/>
    </location>
</feature>
<dbReference type="Pfam" id="PF25758">
    <property type="entry name" value="TPR_IPO11"/>
    <property type="match status" value="1"/>
</dbReference>
<dbReference type="GO" id="GO:0005829">
    <property type="term" value="C:cytosol"/>
    <property type="evidence" value="ECO:0007669"/>
    <property type="project" value="TreeGrafter"/>
</dbReference>
<dbReference type="FunFam" id="1.25.10.10:FF:000053">
    <property type="entry name" value="Importin 7"/>
    <property type="match status" value="1"/>
</dbReference>
<evidence type="ECO:0000256" key="6">
    <source>
        <dbReference type="ARBA" id="ARBA00022927"/>
    </source>
</evidence>
<sequence>MVTQYWPDREPPPGEAIFPFNIHENDRQQIRDNIVEGIIRSPDLVRVQLTMCLRVIIKHDFPGHWPAVVDKIDYYLQSQNSGSWLGSLLCLYQLVKTYEYKKAEEREPLIAAMQIFLPRIQQQIMQLLPDSSHYSVLLQKQILKIFYALVQYALPLQLVNNQTMTTWMEIFRTIIDRTVPPVLLKILDQYRQKEYVAPRVLQQAFNYLNQGVVHSVTWKQMKPHIQSCWVLHAFSSLKFHNELNLRNAVELAKKSLIEDKEMPVKVEAALALQSLISNQIQAKEYMKPHVRPIMQELLHIVRETENDDVTNVIQKMICEYSQEVASIAVDMTQHLAEIFGKVLQSDEYEEVEDKTVMAMGILHTIDTILTVVEDHKEITQQLENICLRIIDLVLQKHVIEFYEEILSLAYSLTCHAISPQMWQLLGILYEVFQQDCFEYFTDMMPLLHNYVTIDTNTLLSNPKHLEVLYTMCRKVLCGDAGEDAECHAAKLLEVIILQCKGRGIDQCIPLFVQLVLERLTRGVKTSELRTMCLQVAIAALYYNPDLLLHTLERIQLPHNPGPITVQFINQWMNDTDYFLGHHDRKMCIIGLSILFELQNRPPAVDAVVGQIVPSILFLFLGLKQVCATRQLVNREDRSKAEKVDMEENEEISSDEEDTNVAAQAMQANNGRGGDEEEEEDDWDEEVLEETALEGFSTPLDLDNSVDEYQFFTQALLTVQNRDAAWYQLLLAPLSEDQKRTLQEVYTLAEHRRTVAEAKKKIEQQGGFTFENKGVLSAFNFGTVPGNN</sequence>
<evidence type="ECO:0000256" key="3">
    <source>
        <dbReference type="ARBA" id="ARBA00007991"/>
    </source>
</evidence>
<comment type="similarity">
    <text evidence="3">Belongs to the importin beta family.</text>
</comment>